<dbReference type="Pfam" id="PF03489">
    <property type="entry name" value="SapB_2"/>
    <property type="match status" value="6"/>
</dbReference>
<dbReference type="GO" id="GO:0005576">
    <property type="term" value="C:extracellular region"/>
    <property type="evidence" value="ECO:0007669"/>
    <property type="project" value="UniProtKB-SubCell"/>
</dbReference>
<dbReference type="PROSITE" id="PS51110">
    <property type="entry name" value="SAP_A"/>
    <property type="match status" value="1"/>
</dbReference>
<evidence type="ECO:0000256" key="7">
    <source>
        <dbReference type="ARBA" id="ARBA00023157"/>
    </source>
</evidence>
<keyword evidence="16" id="KW-1185">Reference proteome</keyword>
<dbReference type="InterPro" id="IPR008138">
    <property type="entry name" value="SapB_2"/>
</dbReference>
<evidence type="ECO:0000256" key="3">
    <source>
        <dbReference type="ARBA" id="ARBA00022525"/>
    </source>
</evidence>
<feature type="domain" description="Saposin B-type" evidence="13">
    <location>
        <begin position="75"/>
        <end position="157"/>
    </location>
</feature>
<feature type="domain" description="Saposin B-type" evidence="13">
    <location>
        <begin position="191"/>
        <end position="270"/>
    </location>
</feature>
<evidence type="ECO:0000256" key="2">
    <source>
        <dbReference type="ARBA" id="ARBA00022439"/>
    </source>
</evidence>
<evidence type="ECO:0000313" key="15">
    <source>
        <dbReference type="EMBL" id="KAG0714881.1"/>
    </source>
</evidence>
<dbReference type="FunFam" id="1.10.225.10:FF:000008">
    <property type="entry name" value="Pulmonary surfactant-associated protein B"/>
    <property type="match status" value="3"/>
</dbReference>
<evidence type="ECO:0000256" key="1">
    <source>
        <dbReference type="ARBA" id="ARBA00004364"/>
    </source>
</evidence>
<feature type="domain" description="Saposin B-type" evidence="13">
    <location>
        <begin position="665"/>
        <end position="747"/>
    </location>
</feature>
<dbReference type="FunFam" id="1.10.225.10:FF:000002">
    <property type="entry name" value="prosaposin isoform X2"/>
    <property type="match status" value="2"/>
</dbReference>
<evidence type="ECO:0000256" key="4">
    <source>
        <dbReference type="ARBA" id="ARBA00022713"/>
    </source>
</evidence>
<dbReference type="PRINTS" id="PR01797">
    <property type="entry name" value="SAPOSIN"/>
</dbReference>
<feature type="domain" description="Saposin B-type" evidence="13">
    <location>
        <begin position="285"/>
        <end position="365"/>
    </location>
</feature>
<dbReference type="SMART" id="SM00741">
    <property type="entry name" value="SapB"/>
    <property type="match status" value="7"/>
</dbReference>
<dbReference type="PANTHER" id="PTHR11480">
    <property type="entry name" value="SAPOSIN-RELATED"/>
    <property type="match status" value="1"/>
</dbReference>
<dbReference type="InterPro" id="IPR008373">
    <property type="entry name" value="Saposin"/>
</dbReference>
<protein>
    <recommendedName>
        <fullName evidence="10">Pulmonary surfactant-associated protein B</fullName>
    </recommendedName>
    <alternativeName>
        <fullName evidence="11">Pulmonary surfactant-associated proteolipid SPL(Phe)</fullName>
    </alternativeName>
</protein>
<keyword evidence="2" id="KW-0767">Surface film</keyword>
<dbReference type="InterPro" id="IPR011001">
    <property type="entry name" value="Saposin-like"/>
</dbReference>
<dbReference type="GO" id="GO:0006665">
    <property type="term" value="P:sphingolipid metabolic process"/>
    <property type="evidence" value="ECO:0007669"/>
    <property type="project" value="InterPro"/>
</dbReference>
<keyword evidence="7" id="KW-1015">Disulfide bond</keyword>
<dbReference type="GO" id="GO:0005764">
    <property type="term" value="C:lysosome"/>
    <property type="evidence" value="ECO:0007669"/>
    <property type="project" value="InterPro"/>
</dbReference>
<evidence type="ECO:0000256" key="5">
    <source>
        <dbReference type="ARBA" id="ARBA00022729"/>
    </source>
</evidence>
<feature type="chain" id="PRO_5035232145" description="Pulmonary surfactant-associated protein B" evidence="12">
    <location>
        <begin position="31"/>
        <end position="957"/>
    </location>
</feature>
<organism evidence="15 16">
    <name type="scientific">Chionoecetes opilio</name>
    <name type="common">Atlantic snow crab</name>
    <name type="synonym">Cancer opilio</name>
    <dbReference type="NCBI Taxonomy" id="41210"/>
    <lineage>
        <taxon>Eukaryota</taxon>
        <taxon>Metazoa</taxon>
        <taxon>Ecdysozoa</taxon>
        <taxon>Arthropoda</taxon>
        <taxon>Crustacea</taxon>
        <taxon>Multicrustacea</taxon>
        <taxon>Malacostraca</taxon>
        <taxon>Eumalacostraca</taxon>
        <taxon>Eucarida</taxon>
        <taxon>Decapoda</taxon>
        <taxon>Pleocyemata</taxon>
        <taxon>Brachyura</taxon>
        <taxon>Eubrachyura</taxon>
        <taxon>Majoidea</taxon>
        <taxon>Majidae</taxon>
        <taxon>Chionoecetes</taxon>
    </lineage>
</organism>
<dbReference type="PANTHER" id="PTHR11480:SF3">
    <property type="entry name" value="BCDNA.GH08312"/>
    <property type="match status" value="1"/>
</dbReference>
<dbReference type="SUPFAM" id="SSF47862">
    <property type="entry name" value="Saposin"/>
    <property type="match status" value="7"/>
</dbReference>
<feature type="signal peptide" evidence="12">
    <location>
        <begin position="1"/>
        <end position="30"/>
    </location>
</feature>
<dbReference type="Gene3D" id="1.10.225.10">
    <property type="entry name" value="Saposin-like"/>
    <property type="match status" value="7"/>
</dbReference>
<evidence type="ECO:0000256" key="6">
    <source>
        <dbReference type="ARBA" id="ARBA00022737"/>
    </source>
</evidence>
<dbReference type="GO" id="GO:0007585">
    <property type="term" value="P:respiratory gaseous exchange by respiratory system"/>
    <property type="evidence" value="ECO:0007669"/>
    <property type="project" value="UniProtKB-KW"/>
</dbReference>
<reference evidence="15" key="1">
    <citation type="submission" date="2020-07" db="EMBL/GenBank/DDBJ databases">
        <title>The High-quality genome of the commercially important snow crab, Chionoecetes opilio.</title>
        <authorList>
            <person name="Jeong J.-H."/>
            <person name="Ryu S."/>
        </authorList>
    </citation>
    <scope>NUCLEOTIDE SEQUENCE</scope>
    <source>
        <strain evidence="15">MADBK_172401_WGS</strain>
        <tissue evidence="15">Digestive gland</tissue>
    </source>
</reference>
<dbReference type="GO" id="GO:0016020">
    <property type="term" value="C:membrane"/>
    <property type="evidence" value="ECO:0007669"/>
    <property type="project" value="GOC"/>
</dbReference>
<name>A0A8J4Y1A7_CHIOP</name>
<evidence type="ECO:0000256" key="10">
    <source>
        <dbReference type="ARBA" id="ARBA00041094"/>
    </source>
</evidence>
<evidence type="ECO:0000256" key="8">
    <source>
        <dbReference type="ARBA" id="ARBA00023180"/>
    </source>
</evidence>
<sequence length="957" mass="106470">MIFGQSTPNTMTGKLFILFFLAACVLPGQSSLLGSRKCTYGPSYWCSSLQGAKECNAVQHCIQSVWEKQQLPEDNDDICTICKDMVQQARDQLLSNETQEEIRAVFDGSCRLIPVKVVSDECVHLADDFIPELIDTLASQMNPQMVCATAGLCNSVAVDRLLREYQKTHPSHENAIVPVQARPVQPPRTPQPGDCESCKDFVARTIRLVKTHSRSELMDRLLAICGRLGSVSDGCMALVEANFNGIYEFLTEKLSPENFCDLVEMCESQMEESNFYQRPALPHSGDEICDFCEVIVQHWRDVLTANTTEVEFKEILDGLCRQTGSFSKNCLSLVDEYYQPLYNLFISEIQPKQICESVGLCGVKSVFKQQPPVWTLLLAQEPADVVPQVPLLPAIHVHQQQPGGRMTGMDEAAAIAQEAPQPHLPRVPLTRSGIAAVSHVGGSGVVAPAVGKTGVRDDNKCVMCEFVLQFVRNMLEQKDTREDIEHAVESVCDLMPHTLSEECEDYVEAYGDQVIELLAQEIDPAQVCQMIHLCPAQPQAVAVREDVSCVMCEYAMTQLDQMLEDHKTEEDIRRALDRVCGILPKTVRGQCQVFVDTYTDQIIHLLLNELTPDQVCIELHLCKPKAAQLEVLSGSNQLPVSRMFVGMPAQVAESGNGGTDGKQIQSTACVLCEFVLQQIDQFLEDNTTKNEIIEAVDFVCAHLPSTLMNDCIGFVDLYGDSIIDLLVNQDLDPKLICQSLTLCKPASLTGLKATRSLDKCQICEAIVTQVDNELEREDTERLIDNLLENVCKYMPFHTSRQCRDMVEVYGPYVANLLAELLVPKKVCEELHACHRTPGQQSLIGGNKCSWGPSYWCQTKIHASACNVSNPVPKTILYWTCYSCPAPTPHDQPPPTANRLCGECTHPSSKHHASLKSCFMLLYSLHTHSELGPEEMDNCNIPPSFKFLGVFLVHDMTW</sequence>
<dbReference type="OrthoDB" id="69496at2759"/>
<keyword evidence="8" id="KW-0325">Glycoprotein</keyword>
<feature type="domain" description="Saposin B-type" evidence="13">
    <location>
        <begin position="457"/>
        <end position="538"/>
    </location>
</feature>
<comment type="subcellular location">
    <subcellularLocation>
        <location evidence="1">Secreted</location>
        <location evidence="1">Extracellular space</location>
        <location evidence="1">Surface film</location>
    </subcellularLocation>
</comment>
<dbReference type="InterPro" id="IPR007856">
    <property type="entry name" value="SapB_1"/>
</dbReference>
<dbReference type="PROSITE" id="PS50015">
    <property type="entry name" value="SAP_B"/>
    <property type="match status" value="7"/>
</dbReference>
<keyword evidence="4" id="KW-0305">Gaseous exchange</keyword>
<gene>
    <name evidence="15" type="primary">PSAP</name>
    <name evidence="15" type="ORF">GWK47_013252</name>
</gene>
<evidence type="ECO:0000259" key="13">
    <source>
        <dbReference type="PROSITE" id="PS50015"/>
    </source>
</evidence>
<accession>A0A8J4Y1A7</accession>
<evidence type="ECO:0000256" key="12">
    <source>
        <dbReference type="SAM" id="SignalP"/>
    </source>
</evidence>
<dbReference type="EMBL" id="JACEEZ010020174">
    <property type="protein sequence ID" value="KAG0714881.1"/>
    <property type="molecule type" value="Genomic_DNA"/>
</dbReference>
<evidence type="ECO:0000259" key="14">
    <source>
        <dbReference type="PROSITE" id="PS51110"/>
    </source>
</evidence>
<proteinExistence type="predicted"/>
<keyword evidence="6" id="KW-0677">Repeat</keyword>
<feature type="domain" description="Saposin A-type" evidence="14">
    <location>
        <begin position="31"/>
        <end position="71"/>
    </location>
</feature>
<keyword evidence="5 12" id="KW-0732">Signal</keyword>
<dbReference type="InterPro" id="IPR051428">
    <property type="entry name" value="Sphingo_Act-Surfact_Prot"/>
</dbReference>
<dbReference type="AlphaFoldDB" id="A0A8J4Y1A7"/>
<evidence type="ECO:0000313" key="16">
    <source>
        <dbReference type="Proteomes" id="UP000770661"/>
    </source>
</evidence>
<dbReference type="InterPro" id="IPR008139">
    <property type="entry name" value="SaposinB_dom"/>
</dbReference>
<evidence type="ECO:0000256" key="9">
    <source>
        <dbReference type="ARBA" id="ARBA00037221"/>
    </source>
</evidence>
<dbReference type="SMART" id="SM00162">
    <property type="entry name" value="SAPA"/>
    <property type="match status" value="2"/>
</dbReference>
<dbReference type="InterPro" id="IPR003119">
    <property type="entry name" value="SAP_A"/>
</dbReference>
<feature type="domain" description="Saposin B-type" evidence="13">
    <location>
        <begin position="545"/>
        <end position="626"/>
    </location>
</feature>
<evidence type="ECO:0000256" key="11">
    <source>
        <dbReference type="ARBA" id="ARBA00041785"/>
    </source>
</evidence>
<comment type="caution">
    <text evidence="15">The sequence shown here is derived from an EMBL/GenBank/DDBJ whole genome shotgun (WGS) entry which is preliminary data.</text>
</comment>
<comment type="function">
    <text evidence="9">Pulmonary surfactant-associated proteins promote alveolar stability by lowering the surface tension at the air-liquid interface in the peripheral air spaces. SP-B increases the collapse pressure of palmitic acid to nearly 70 millinewtons per meter.</text>
</comment>
<dbReference type="Pfam" id="PF02199">
    <property type="entry name" value="SapA"/>
    <property type="match status" value="2"/>
</dbReference>
<dbReference type="Pfam" id="PF05184">
    <property type="entry name" value="SapB_1"/>
    <property type="match status" value="6"/>
</dbReference>
<dbReference type="Proteomes" id="UP000770661">
    <property type="component" value="Unassembled WGS sequence"/>
</dbReference>
<keyword evidence="3" id="KW-0964">Secreted</keyword>
<feature type="domain" description="Saposin B-type" evidence="13">
    <location>
        <begin position="756"/>
        <end position="837"/>
    </location>
</feature>